<gene>
    <name evidence="1" type="ORF">J15TS10_42970</name>
</gene>
<comment type="caution">
    <text evidence="1">The sequence shown here is derived from an EMBL/GenBank/DDBJ whole genome shotgun (WGS) entry which is preliminary data.</text>
</comment>
<sequence>MIILHFCIIQANCEEILGETLHYCSISAIKLELTESAVCYDVDRVAESKKCP</sequence>
<accession>A0ABQ4MX44</accession>
<evidence type="ECO:0000313" key="2">
    <source>
        <dbReference type="Proteomes" id="UP000681290"/>
    </source>
</evidence>
<dbReference type="Proteomes" id="UP000681290">
    <property type="component" value="Unassembled WGS sequence"/>
</dbReference>
<reference evidence="1 2" key="1">
    <citation type="submission" date="2021-03" db="EMBL/GenBank/DDBJ databases">
        <title>Antimicrobial resistance genes in bacteria isolated from Japanese honey, and their potential for conferring macrolide and lincosamide resistance in the American foulbrood pathogen Paenibacillus larvae.</title>
        <authorList>
            <person name="Okamoto M."/>
            <person name="Kumagai M."/>
            <person name="Kanamori H."/>
            <person name="Takamatsu D."/>
        </authorList>
    </citation>
    <scope>NUCLEOTIDE SEQUENCE [LARGE SCALE GENOMIC DNA]</scope>
    <source>
        <strain evidence="1 2">J15TS10</strain>
    </source>
</reference>
<dbReference type="EMBL" id="BOSM01000010">
    <property type="protein sequence ID" value="GIP60483.1"/>
    <property type="molecule type" value="Genomic_DNA"/>
</dbReference>
<name>A0ABQ4MX44_9BACL</name>
<proteinExistence type="predicted"/>
<organism evidence="1 2">
    <name type="scientific">Paenibacillus woosongensis</name>
    <dbReference type="NCBI Taxonomy" id="307580"/>
    <lineage>
        <taxon>Bacteria</taxon>
        <taxon>Bacillati</taxon>
        <taxon>Bacillota</taxon>
        <taxon>Bacilli</taxon>
        <taxon>Bacillales</taxon>
        <taxon>Paenibacillaceae</taxon>
        <taxon>Paenibacillus</taxon>
    </lineage>
</organism>
<evidence type="ECO:0000313" key="1">
    <source>
        <dbReference type="EMBL" id="GIP60483.1"/>
    </source>
</evidence>
<keyword evidence="2" id="KW-1185">Reference proteome</keyword>
<protein>
    <submittedName>
        <fullName evidence="1">Uncharacterized protein</fullName>
    </submittedName>
</protein>